<evidence type="ECO:0000313" key="3">
    <source>
        <dbReference type="EMBL" id="GLT24261.1"/>
    </source>
</evidence>
<reference evidence="4" key="1">
    <citation type="journal article" date="2019" name="Int. J. Syst. Evol. Microbiol.">
        <title>The Global Catalogue of Microorganisms (GCM) 10K type strain sequencing project: providing services to taxonomists for standard genome sequencing and annotation.</title>
        <authorList>
            <consortium name="The Broad Institute Genomics Platform"/>
            <consortium name="The Broad Institute Genome Sequencing Center for Infectious Disease"/>
            <person name="Wu L."/>
            <person name="Ma J."/>
        </authorList>
    </citation>
    <scope>NUCLEOTIDE SEQUENCE [LARGE SCALE GENOMIC DNA]</scope>
    <source>
        <strain evidence="4">NBRC 102407</strain>
    </source>
</reference>
<dbReference type="HAMAP" id="MF_00659">
    <property type="entry name" value="UPF0250"/>
    <property type="match status" value="1"/>
</dbReference>
<dbReference type="EMBL" id="BSPX01000080">
    <property type="protein sequence ID" value="GLT24261.1"/>
    <property type="molecule type" value="Genomic_DNA"/>
</dbReference>
<dbReference type="PANTHER" id="PTHR38036">
    <property type="entry name" value="UPF0250 PROTEIN YBED"/>
    <property type="match status" value="1"/>
</dbReference>
<proteinExistence type="inferred from homology"/>
<dbReference type="Gene3D" id="3.30.70.260">
    <property type="match status" value="1"/>
</dbReference>
<dbReference type="Pfam" id="PF04359">
    <property type="entry name" value="DUF493"/>
    <property type="match status" value="1"/>
</dbReference>
<accession>A0ABQ6FG36</accession>
<organism evidence="3 4">
    <name type="scientific">Zoogloea oryzae</name>
    <dbReference type="NCBI Taxonomy" id="310767"/>
    <lineage>
        <taxon>Bacteria</taxon>
        <taxon>Pseudomonadati</taxon>
        <taxon>Pseudomonadota</taxon>
        <taxon>Betaproteobacteria</taxon>
        <taxon>Rhodocyclales</taxon>
        <taxon>Zoogloeaceae</taxon>
        <taxon>Zoogloea</taxon>
    </lineage>
</organism>
<sequence length="110" mass="12287">MSADTLSTPLTPPFHASVIQAMTEERQTLLEFPCEFPIKIMGARVDHFAQTVLEVVLRHAPDFEPGSMQMRPSSKGNYLAITCTLNATSQLQLDNLYRELSSHPMVKVVL</sequence>
<protein>
    <recommendedName>
        <fullName evidence="2">UPF0250 protein GCM10007933_37370</fullName>
    </recommendedName>
</protein>
<dbReference type="PANTHER" id="PTHR38036:SF1">
    <property type="entry name" value="UPF0250 PROTEIN YBED"/>
    <property type="match status" value="1"/>
</dbReference>
<evidence type="ECO:0000256" key="1">
    <source>
        <dbReference type="ARBA" id="ARBA00008460"/>
    </source>
</evidence>
<dbReference type="InterPro" id="IPR007454">
    <property type="entry name" value="UPF0250_YbeD-like"/>
</dbReference>
<keyword evidence="4" id="KW-1185">Reference proteome</keyword>
<gene>
    <name evidence="3" type="ORF">GCM10007933_37370</name>
</gene>
<name>A0ABQ6FG36_9RHOO</name>
<evidence type="ECO:0000313" key="4">
    <source>
        <dbReference type="Proteomes" id="UP001157167"/>
    </source>
</evidence>
<comment type="caution">
    <text evidence="3">The sequence shown here is derived from an EMBL/GenBank/DDBJ whole genome shotgun (WGS) entry which is preliminary data.</text>
</comment>
<comment type="similarity">
    <text evidence="1 2">Belongs to the UPF0250 family.</text>
</comment>
<evidence type="ECO:0000256" key="2">
    <source>
        <dbReference type="HAMAP-Rule" id="MF_00659"/>
    </source>
</evidence>
<dbReference type="SUPFAM" id="SSF117991">
    <property type="entry name" value="YbeD/HP0495-like"/>
    <property type="match status" value="1"/>
</dbReference>
<dbReference type="Proteomes" id="UP001157167">
    <property type="component" value="Unassembled WGS sequence"/>
</dbReference>
<dbReference type="InterPro" id="IPR027471">
    <property type="entry name" value="YbeD-like_sf"/>
</dbReference>